<dbReference type="InterPro" id="IPR013374">
    <property type="entry name" value="ATPase_typ4_pilus-assembl_PilB"/>
</dbReference>
<dbReference type="InterPro" id="IPR007831">
    <property type="entry name" value="T2SS_GspE_N"/>
</dbReference>
<evidence type="ECO:0000256" key="4">
    <source>
        <dbReference type="ARBA" id="ARBA00022741"/>
    </source>
</evidence>
<accession>A0A523UN16</accession>
<dbReference type="FunFam" id="3.30.450.90:FF:000001">
    <property type="entry name" value="Type II secretion system ATPase GspE"/>
    <property type="match status" value="1"/>
</dbReference>
<dbReference type="SUPFAM" id="SSF52540">
    <property type="entry name" value="P-loop containing nucleoside triphosphate hydrolases"/>
    <property type="match status" value="1"/>
</dbReference>
<dbReference type="PANTHER" id="PTHR30258:SF1">
    <property type="entry name" value="PROTEIN TRANSPORT PROTEIN HOFB HOMOLOG"/>
    <property type="match status" value="1"/>
</dbReference>
<comment type="caution">
    <text evidence="7">The sequence shown here is derived from an EMBL/GenBank/DDBJ whole genome shotgun (WGS) entry which is preliminary data.</text>
</comment>
<dbReference type="FunFam" id="3.40.50.300:FF:000398">
    <property type="entry name" value="Type IV pilus assembly ATPase PilB"/>
    <property type="match status" value="1"/>
</dbReference>
<dbReference type="GO" id="GO:0016887">
    <property type="term" value="F:ATP hydrolysis activity"/>
    <property type="evidence" value="ECO:0007669"/>
    <property type="project" value="InterPro"/>
</dbReference>
<dbReference type="GO" id="GO:0005737">
    <property type="term" value="C:cytoplasm"/>
    <property type="evidence" value="ECO:0007669"/>
    <property type="project" value="UniProtKB-SubCell"/>
</dbReference>
<dbReference type="NCBIfam" id="TIGR02538">
    <property type="entry name" value="type_IV_pilB"/>
    <property type="match status" value="1"/>
</dbReference>
<dbReference type="GO" id="GO:0005524">
    <property type="term" value="F:ATP binding"/>
    <property type="evidence" value="ECO:0007669"/>
    <property type="project" value="UniProtKB-KW"/>
</dbReference>
<dbReference type="SUPFAM" id="SSF160246">
    <property type="entry name" value="EspE N-terminal domain-like"/>
    <property type="match status" value="1"/>
</dbReference>
<dbReference type="PROSITE" id="PS00662">
    <property type="entry name" value="T2SP_E"/>
    <property type="match status" value="1"/>
</dbReference>
<gene>
    <name evidence="7" type="primary">pilB</name>
    <name evidence="7" type="ORF">E3J62_11970</name>
</gene>
<dbReference type="EMBL" id="SOJN01000143">
    <property type="protein sequence ID" value="TET43924.1"/>
    <property type="molecule type" value="Genomic_DNA"/>
</dbReference>
<protein>
    <submittedName>
        <fullName evidence="7">Type IV-A pilus assembly ATPase PilB</fullName>
    </submittedName>
</protein>
<dbReference type="Gene3D" id="3.30.300.160">
    <property type="entry name" value="Type II secretion system, protein E, N-terminal domain"/>
    <property type="match status" value="1"/>
</dbReference>
<comment type="similarity">
    <text evidence="2">Belongs to the GSP E family.</text>
</comment>
<dbReference type="FunFam" id="3.30.300.160:FF:000002">
    <property type="entry name" value="Type II secretion system protein E"/>
    <property type="match status" value="1"/>
</dbReference>
<dbReference type="Pfam" id="PF05157">
    <property type="entry name" value="MshEN"/>
    <property type="match status" value="1"/>
</dbReference>
<evidence type="ECO:0000259" key="6">
    <source>
        <dbReference type="PROSITE" id="PS00662"/>
    </source>
</evidence>
<dbReference type="AlphaFoldDB" id="A0A523UN16"/>
<reference evidence="7 8" key="1">
    <citation type="submission" date="2019-03" db="EMBL/GenBank/DDBJ databases">
        <title>Metabolic potential of uncultured bacteria and archaea associated with petroleum seepage in deep-sea sediments.</title>
        <authorList>
            <person name="Dong X."/>
            <person name="Hubert C."/>
        </authorList>
    </citation>
    <scope>NUCLEOTIDE SEQUENCE [LARGE SCALE GENOMIC DNA]</scope>
    <source>
        <strain evidence="7">E44_bin18</strain>
    </source>
</reference>
<evidence type="ECO:0000313" key="8">
    <source>
        <dbReference type="Proteomes" id="UP000315525"/>
    </source>
</evidence>
<dbReference type="Gene3D" id="3.30.450.90">
    <property type="match status" value="1"/>
</dbReference>
<dbReference type="CDD" id="cd01129">
    <property type="entry name" value="PulE-GspE-like"/>
    <property type="match status" value="1"/>
</dbReference>
<evidence type="ECO:0000313" key="7">
    <source>
        <dbReference type="EMBL" id="TET43924.1"/>
    </source>
</evidence>
<keyword evidence="5" id="KW-0067">ATP-binding</keyword>
<evidence type="ECO:0000256" key="1">
    <source>
        <dbReference type="ARBA" id="ARBA00004496"/>
    </source>
</evidence>
<evidence type="ECO:0000256" key="2">
    <source>
        <dbReference type="ARBA" id="ARBA00006611"/>
    </source>
</evidence>
<sequence length="567" mass="62347">MAAKLGDMLVSAGLLTAEQLKTALAEQKRVGGRLGTNLVKLGFLSEDEITQFLQKQYGVSSINLSDYNIDQAILDLVPSELATKYRCIPLERRGKVLTVAMVNPADVLAIEDIKFTTGFEVKPVVAAESSIVKAIEEQYQAAGMLDEVMKDIGDESAEVEVVQKTDEEEDEMTDLAAAADSAPVVKLVNSILLEAVDRRVSDIHIEPYEKELRIRFRIDGILHEVMHPPYRMRKAIVSRLKIMSKLKISEKRLPQDGRIKIRIKGRPVDLRVSTVPTLFGEKMALRILDRTAVSFDLVSLGFEREPMLQFIKGISSPYGIVLVTGPTGCGKTTTLYAAINKINAPDVNITTAEDPVEYSLLGINQVQMKASVGLTFASALRSYLRQDPDIIMVGEIRDKETAEISIRASLTGHLVLSSVHTNNAAGTVTRLVNMGVEPFLVASTMNCIESQRLLRKVCQSCKEPMTPNPALLKDVGIDPSEFEGFTLYKGKGCRECNNTGYRGRLGIFEVMAVSSDIRELILDRAPTDALAKAAKDGGMTTLREAAIKRAKEGVTDIFEVIKETSQR</sequence>
<comment type="subcellular location">
    <subcellularLocation>
        <location evidence="1">Cytoplasm</location>
    </subcellularLocation>
</comment>
<dbReference type="PANTHER" id="PTHR30258">
    <property type="entry name" value="TYPE II SECRETION SYSTEM PROTEIN GSPE-RELATED"/>
    <property type="match status" value="1"/>
</dbReference>
<dbReference type="GO" id="GO:0009297">
    <property type="term" value="P:pilus assembly"/>
    <property type="evidence" value="ECO:0007669"/>
    <property type="project" value="InterPro"/>
</dbReference>
<dbReference type="InterPro" id="IPR001482">
    <property type="entry name" value="T2SS/T4SS_dom"/>
</dbReference>
<proteinExistence type="inferred from homology"/>
<evidence type="ECO:0000256" key="5">
    <source>
        <dbReference type="ARBA" id="ARBA00022840"/>
    </source>
</evidence>
<name>A0A523UN16_UNCT6</name>
<evidence type="ECO:0000256" key="3">
    <source>
        <dbReference type="ARBA" id="ARBA00022490"/>
    </source>
</evidence>
<keyword evidence="4" id="KW-0547">Nucleotide-binding</keyword>
<keyword evidence="3" id="KW-0963">Cytoplasm</keyword>
<dbReference type="Pfam" id="PF00437">
    <property type="entry name" value="T2SSE"/>
    <property type="match status" value="1"/>
</dbReference>
<feature type="domain" description="Bacterial type II secretion system protein E" evidence="6">
    <location>
        <begin position="384"/>
        <end position="398"/>
    </location>
</feature>
<dbReference type="InterPro" id="IPR037257">
    <property type="entry name" value="T2SS_E_N_sf"/>
</dbReference>
<dbReference type="Proteomes" id="UP000315525">
    <property type="component" value="Unassembled WGS sequence"/>
</dbReference>
<dbReference type="InterPro" id="IPR027417">
    <property type="entry name" value="P-loop_NTPase"/>
</dbReference>
<organism evidence="7 8">
    <name type="scientific">candidate division TA06 bacterium</name>
    <dbReference type="NCBI Taxonomy" id="2250710"/>
    <lineage>
        <taxon>Bacteria</taxon>
        <taxon>Bacteria division TA06</taxon>
    </lineage>
</organism>
<dbReference type="Gene3D" id="3.40.50.300">
    <property type="entry name" value="P-loop containing nucleotide triphosphate hydrolases"/>
    <property type="match status" value="1"/>
</dbReference>
<dbReference type="GO" id="GO:0005886">
    <property type="term" value="C:plasma membrane"/>
    <property type="evidence" value="ECO:0007669"/>
    <property type="project" value="TreeGrafter"/>
</dbReference>